<accession>A0ABT1BNC8</accession>
<comment type="caution">
    <text evidence="2">The sequence shown here is derived from an EMBL/GenBank/DDBJ whole genome shotgun (WGS) entry which is preliminary data.</text>
</comment>
<reference evidence="2 3" key="1">
    <citation type="submission" date="2022-06" db="EMBL/GenBank/DDBJ databases">
        <title>Ideonella sp. NS12-5 Genome sequencing and assembly.</title>
        <authorList>
            <person name="Jung Y."/>
        </authorList>
    </citation>
    <scope>NUCLEOTIDE SEQUENCE [LARGE SCALE GENOMIC DNA]</scope>
    <source>
        <strain evidence="2 3">NS12-5</strain>
    </source>
</reference>
<dbReference type="Gene3D" id="3.10.180.10">
    <property type="entry name" value="2,3-Dihydroxybiphenyl 1,2-Dioxygenase, domain 1"/>
    <property type="match status" value="1"/>
</dbReference>
<dbReference type="InterPro" id="IPR029068">
    <property type="entry name" value="Glyas_Bleomycin-R_OHBP_Dase"/>
</dbReference>
<dbReference type="RefSeq" id="WP_252770201.1">
    <property type="nucleotide sequence ID" value="NZ_JAMXMC010000007.1"/>
</dbReference>
<organism evidence="2 3">
    <name type="scientific">Ideonella oryzae</name>
    <dbReference type="NCBI Taxonomy" id="2937441"/>
    <lineage>
        <taxon>Bacteria</taxon>
        <taxon>Pseudomonadati</taxon>
        <taxon>Pseudomonadota</taxon>
        <taxon>Betaproteobacteria</taxon>
        <taxon>Burkholderiales</taxon>
        <taxon>Sphaerotilaceae</taxon>
        <taxon>Ideonella</taxon>
    </lineage>
</organism>
<evidence type="ECO:0000313" key="3">
    <source>
        <dbReference type="Proteomes" id="UP001204851"/>
    </source>
</evidence>
<dbReference type="PANTHER" id="PTHR35006:SF4">
    <property type="entry name" value="BLR7706 PROTEIN"/>
    <property type="match status" value="1"/>
</dbReference>
<feature type="domain" description="VOC" evidence="1">
    <location>
        <begin position="1"/>
        <end position="122"/>
    </location>
</feature>
<dbReference type="InterPro" id="IPR037523">
    <property type="entry name" value="VOC_core"/>
</dbReference>
<dbReference type="PROSITE" id="PS51819">
    <property type="entry name" value="VOC"/>
    <property type="match status" value="1"/>
</dbReference>
<gene>
    <name evidence="2" type="ORF">M0L44_13410</name>
</gene>
<evidence type="ECO:0000259" key="1">
    <source>
        <dbReference type="PROSITE" id="PS51819"/>
    </source>
</evidence>
<dbReference type="Proteomes" id="UP001204851">
    <property type="component" value="Unassembled WGS sequence"/>
</dbReference>
<dbReference type="Pfam" id="PF00903">
    <property type="entry name" value="Glyoxalase"/>
    <property type="match status" value="1"/>
</dbReference>
<dbReference type="SUPFAM" id="SSF54593">
    <property type="entry name" value="Glyoxalase/Bleomycin resistance protein/Dihydroxybiphenyl dioxygenase"/>
    <property type="match status" value="1"/>
</dbReference>
<sequence length="125" mass="13121">MFHHLSIAVSNLQLSGTFYDAALGALGYRRVFEDDMAIGYGVADGQDKLCLKLRTPVIAPGPGFHVAFAAPSRAAVDRFHAAALAVGGQCNGVPGLRPHYGPNYYAAFLIDPDGHAIEAVINGPA</sequence>
<dbReference type="CDD" id="cd07262">
    <property type="entry name" value="VOC_like"/>
    <property type="match status" value="1"/>
</dbReference>
<proteinExistence type="predicted"/>
<dbReference type="PANTHER" id="PTHR35006">
    <property type="entry name" value="GLYOXALASE FAMILY PROTEIN (AFU_ORTHOLOGUE AFUA_5G14830)"/>
    <property type="match status" value="1"/>
</dbReference>
<dbReference type="EMBL" id="JAMXMC010000007">
    <property type="protein sequence ID" value="MCO5977701.1"/>
    <property type="molecule type" value="Genomic_DNA"/>
</dbReference>
<name>A0ABT1BNC8_9BURK</name>
<evidence type="ECO:0000313" key="2">
    <source>
        <dbReference type="EMBL" id="MCO5977701.1"/>
    </source>
</evidence>
<protein>
    <submittedName>
        <fullName evidence="2">VOC family protein</fullName>
    </submittedName>
</protein>
<keyword evidence="3" id="KW-1185">Reference proteome</keyword>
<dbReference type="InterPro" id="IPR004360">
    <property type="entry name" value="Glyas_Fos-R_dOase_dom"/>
</dbReference>